<accession>A0A1H6F5V8</accession>
<dbReference type="RefSeq" id="WP_103918799.1">
    <property type="nucleotide sequence ID" value="NZ_FMSV02000109.1"/>
</dbReference>
<evidence type="ECO:0000313" key="3">
    <source>
        <dbReference type="Proteomes" id="UP000236724"/>
    </source>
</evidence>
<protein>
    <submittedName>
        <fullName evidence="2">Transglutaminase-like superfamily protein</fullName>
    </submittedName>
</protein>
<dbReference type="InterPro" id="IPR002931">
    <property type="entry name" value="Transglutaminase-like"/>
</dbReference>
<dbReference type="OrthoDB" id="103430at2"/>
<proteinExistence type="predicted"/>
<keyword evidence="3" id="KW-1185">Reference proteome</keyword>
<evidence type="ECO:0000313" key="2">
    <source>
        <dbReference type="EMBL" id="SEH04771.1"/>
    </source>
</evidence>
<evidence type="ECO:0000259" key="1">
    <source>
        <dbReference type="SMART" id="SM00460"/>
    </source>
</evidence>
<feature type="domain" description="Transglutaminase-like" evidence="1">
    <location>
        <begin position="141"/>
        <end position="209"/>
    </location>
</feature>
<dbReference type="Pfam" id="PF23265">
    <property type="entry name" value="Ig-like_KY"/>
    <property type="match status" value="1"/>
</dbReference>
<reference evidence="2 3" key="1">
    <citation type="submission" date="2016-10" db="EMBL/GenBank/DDBJ databases">
        <authorList>
            <person name="de Groot N.N."/>
        </authorList>
    </citation>
    <scope>NUCLEOTIDE SEQUENCE [LARGE SCALE GENOMIC DNA]</scope>
    <source>
        <strain evidence="2">MBHS1</strain>
    </source>
</reference>
<dbReference type="InterPro" id="IPR038765">
    <property type="entry name" value="Papain-like_cys_pep_sf"/>
</dbReference>
<sequence>MTNIKISDLNFIIFLIAYPNLLNAEIFSPMADDFLGPEEELNDTIENSPISSNYNNIDKILNVINLDVLRRKTYNQIDQHARKTPESAEKTLKNLAVYLTQPATNEFEKARAIYVWITHNITYNTADLHSGYFTNLSAEKVLQNQQTICEGYANLFQMLGNYAGLETRKITGYSKGYSDLLKVISSSDSNHAWNAIKIQGNWYLIDSTWGAGYVDGKNTFVRKFNEHYFLASPKEFIYTHFPENSHWQLLEKKLTFEEYTNLVYLRPAFFDNNLLLNSHYKYLIKTNDELTIILSAPDDVSLLAELEQYGKKLNKSFITIKKHGEKRYIQARLPYFGDYILRLFAKRYQDTENYKWVLDYKIETGLEQ</sequence>
<dbReference type="AlphaFoldDB" id="A0A1H6F5V8"/>
<gene>
    <name evidence="2" type="ORF">MBHS_00623</name>
</gene>
<organism evidence="2 3">
    <name type="scientific">Candidatus Venteria ishoeyi</name>
    <dbReference type="NCBI Taxonomy" id="1899563"/>
    <lineage>
        <taxon>Bacteria</taxon>
        <taxon>Pseudomonadati</taxon>
        <taxon>Pseudomonadota</taxon>
        <taxon>Gammaproteobacteria</taxon>
        <taxon>Thiotrichales</taxon>
        <taxon>Thiotrichaceae</taxon>
        <taxon>Venteria</taxon>
    </lineage>
</organism>
<dbReference type="SMART" id="SM00460">
    <property type="entry name" value="TGc"/>
    <property type="match status" value="1"/>
</dbReference>
<dbReference type="GO" id="GO:0005737">
    <property type="term" value="C:cytoplasm"/>
    <property type="evidence" value="ECO:0007669"/>
    <property type="project" value="TreeGrafter"/>
</dbReference>
<dbReference type="EMBL" id="FMSV02000109">
    <property type="protein sequence ID" value="SEH04771.1"/>
    <property type="molecule type" value="Genomic_DNA"/>
</dbReference>
<dbReference type="PANTHER" id="PTHR46333:SF2">
    <property type="entry name" value="CYTOKINESIS PROTEIN 3"/>
    <property type="match status" value="1"/>
</dbReference>
<dbReference type="SUPFAM" id="SSF54001">
    <property type="entry name" value="Cysteine proteinases"/>
    <property type="match status" value="1"/>
</dbReference>
<dbReference type="Gene3D" id="3.10.620.30">
    <property type="match status" value="1"/>
</dbReference>
<dbReference type="Pfam" id="PF01841">
    <property type="entry name" value="Transglut_core"/>
    <property type="match status" value="1"/>
</dbReference>
<name>A0A1H6F5V8_9GAMM</name>
<dbReference type="Proteomes" id="UP000236724">
    <property type="component" value="Unassembled WGS sequence"/>
</dbReference>
<dbReference type="InterPro" id="IPR056564">
    <property type="entry name" value="Ig-like_KY"/>
</dbReference>
<dbReference type="PANTHER" id="PTHR46333">
    <property type="entry name" value="CYTOKINESIS PROTEIN 3"/>
    <property type="match status" value="1"/>
</dbReference>
<dbReference type="InterPro" id="IPR052557">
    <property type="entry name" value="CAP/Cytokinesis_protein"/>
</dbReference>